<accession>A0ABP4IXE1</accession>
<evidence type="ECO:0000313" key="2">
    <source>
        <dbReference type="Proteomes" id="UP001501414"/>
    </source>
</evidence>
<evidence type="ECO:0000313" key="1">
    <source>
        <dbReference type="EMBL" id="GAA1398309.1"/>
    </source>
</evidence>
<dbReference type="EMBL" id="BAAAJK010000037">
    <property type="protein sequence ID" value="GAA1398309.1"/>
    <property type="molecule type" value="Genomic_DNA"/>
</dbReference>
<comment type="caution">
    <text evidence="1">The sequence shown here is derived from an EMBL/GenBank/DDBJ whole genome shotgun (WGS) entry which is preliminary data.</text>
</comment>
<sequence>MTAQQTFELVARDDHFVHTGPYPVCGPAQASSDPRFFERHWNVWHDDVGELLLAVGGTWYPNLGRVESYAIANLRGDHRSVRAFRPAREKTDGDGALFEVGPLRSRIVTGMRRWRHTLADGEWGFSFDLSWEDTRRQVYGAAWGPEVETGERQVTAGFEGFGRLEGWVQVGEHRTEWTLGRARGTRDRHWGVGRGVGGPALNGGRTHRPGWKGGIWIDLHDVGIWGKQLLYGFDDERPGSGRVREVSRRLRFEEDTQVFVEGVVDLTFDDGTRRRLHLQRLGHQTAYMTCGFYGGTPDSGLHPGEYSGPPHVEWDRFDVTDPAVRLRLRGLDEHHCRVTYDGRQTTGILQPVEPDVYEACRDGAPGWSFL</sequence>
<protein>
    <submittedName>
        <fullName evidence="1">Uncharacterized protein</fullName>
    </submittedName>
</protein>
<keyword evidence="2" id="KW-1185">Reference proteome</keyword>
<gene>
    <name evidence="1" type="ORF">GCM10009613_52340</name>
</gene>
<dbReference type="Proteomes" id="UP001501414">
    <property type="component" value="Unassembled WGS sequence"/>
</dbReference>
<reference evidence="2" key="1">
    <citation type="journal article" date="2019" name="Int. J. Syst. Evol. Microbiol.">
        <title>The Global Catalogue of Microorganisms (GCM) 10K type strain sequencing project: providing services to taxonomists for standard genome sequencing and annotation.</title>
        <authorList>
            <consortium name="The Broad Institute Genomics Platform"/>
            <consortium name="The Broad Institute Genome Sequencing Center for Infectious Disease"/>
            <person name="Wu L."/>
            <person name="Ma J."/>
        </authorList>
    </citation>
    <scope>NUCLEOTIDE SEQUENCE [LARGE SCALE GENOMIC DNA]</scope>
    <source>
        <strain evidence="2">JCM 11896</strain>
    </source>
</reference>
<name>A0ABP4IXE1_9PSEU</name>
<organism evidence="1 2">
    <name type="scientific">Pseudonocardia kongjuensis</name>
    <dbReference type="NCBI Taxonomy" id="102227"/>
    <lineage>
        <taxon>Bacteria</taxon>
        <taxon>Bacillati</taxon>
        <taxon>Actinomycetota</taxon>
        <taxon>Actinomycetes</taxon>
        <taxon>Pseudonocardiales</taxon>
        <taxon>Pseudonocardiaceae</taxon>
        <taxon>Pseudonocardia</taxon>
    </lineage>
</organism>
<proteinExistence type="predicted"/>
<dbReference type="RefSeq" id="WP_344027177.1">
    <property type="nucleotide sequence ID" value="NZ_BAAAJK010000037.1"/>
</dbReference>